<keyword evidence="1" id="KW-0802">TPR repeat</keyword>
<evidence type="ECO:0000313" key="2">
    <source>
        <dbReference type="EMBL" id="SFB71712.1"/>
    </source>
</evidence>
<dbReference type="PROSITE" id="PS51257">
    <property type="entry name" value="PROKAR_LIPOPROTEIN"/>
    <property type="match status" value="1"/>
</dbReference>
<dbReference type="Gene3D" id="1.25.40.10">
    <property type="entry name" value="Tetratricopeptide repeat domain"/>
    <property type="match status" value="1"/>
</dbReference>
<dbReference type="Pfam" id="PF13174">
    <property type="entry name" value="TPR_6"/>
    <property type="match status" value="1"/>
</dbReference>
<gene>
    <name evidence="2" type="ORF">SAMN05421780_10172</name>
</gene>
<dbReference type="RefSeq" id="WP_091505613.1">
    <property type="nucleotide sequence ID" value="NZ_FOLE01000001.1"/>
</dbReference>
<dbReference type="EMBL" id="FOLE01000001">
    <property type="protein sequence ID" value="SFB71712.1"/>
    <property type="molecule type" value="Genomic_DNA"/>
</dbReference>
<evidence type="ECO:0000256" key="1">
    <source>
        <dbReference type="PROSITE-ProRule" id="PRU00339"/>
    </source>
</evidence>
<dbReference type="InterPro" id="IPR019734">
    <property type="entry name" value="TPR_rpt"/>
</dbReference>
<dbReference type="OrthoDB" id="1494350at2"/>
<accession>A0A1I1DBH5</accession>
<keyword evidence="3" id="KW-1185">Reference proteome</keyword>
<dbReference type="AlphaFoldDB" id="A0A1I1DBH5"/>
<dbReference type="PROSITE" id="PS50005">
    <property type="entry name" value="TPR"/>
    <property type="match status" value="1"/>
</dbReference>
<dbReference type="InterPro" id="IPR011990">
    <property type="entry name" value="TPR-like_helical_dom_sf"/>
</dbReference>
<proteinExistence type="predicted"/>
<sequence>MRKIFVASVLVFLAACTLTEKQPADPRQKALQRIDSLENQIKKAIQAKPTETDVTLAMYMIDAYQVYAETYTQDTLAPIFLFKGAQIYEGALHDVPKAMTWYQQVFAQYPKSSIRPMALFHKANAMQTLGDTTNAIKNYERFIKMYPKHAFADDAQGLITLIRHPNPVLKDIMSEEPKKATK</sequence>
<dbReference type="Proteomes" id="UP000199514">
    <property type="component" value="Unassembled WGS sequence"/>
</dbReference>
<dbReference type="SUPFAM" id="SSF48452">
    <property type="entry name" value="TPR-like"/>
    <property type="match status" value="1"/>
</dbReference>
<name>A0A1I1DBH5_9BACT</name>
<evidence type="ECO:0000313" key="3">
    <source>
        <dbReference type="Proteomes" id="UP000199514"/>
    </source>
</evidence>
<organism evidence="2 3">
    <name type="scientific">Flexibacter flexilis DSM 6793</name>
    <dbReference type="NCBI Taxonomy" id="927664"/>
    <lineage>
        <taxon>Bacteria</taxon>
        <taxon>Pseudomonadati</taxon>
        <taxon>Bacteroidota</taxon>
        <taxon>Cytophagia</taxon>
        <taxon>Cytophagales</taxon>
        <taxon>Flexibacteraceae</taxon>
        <taxon>Flexibacter</taxon>
    </lineage>
</organism>
<reference evidence="2 3" key="1">
    <citation type="submission" date="2016-10" db="EMBL/GenBank/DDBJ databases">
        <authorList>
            <person name="de Groot N.N."/>
        </authorList>
    </citation>
    <scope>NUCLEOTIDE SEQUENCE [LARGE SCALE GENOMIC DNA]</scope>
    <source>
        <strain evidence="2 3">DSM 6793</strain>
    </source>
</reference>
<protein>
    <submittedName>
        <fullName evidence="2">Tetratricopeptide repeat-containing protein</fullName>
    </submittedName>
</protein>
<dbReference type="STRING" id="927664.SAMN05421780_10172"/>
<feature type="repeat" description="TPR" evidence="1">
    <location>
        <begin position="116"/>
        <end position="149"/>
    </location>
</feature>